<feature type="compositionally biased region" description="Basic and acidic residues" evidence="1">
    <location>
        <begin position="71"/>
        <end position="96"/>
    </location>
</feature>
<protein>
    <submittedName>
        <fullName evidence="2">Uncharacterized protein</fullName>
    </submittedName>
</protein>
<proteinExistence type="predicted"/>
<dbReference type="GeneID" id="70229410"/>
<dbReference type="RefSeq" id="XP_046049211.1">
    <property type="nucleotide sequence ID" value="XM_046199456.1"/>
</dbReference>
<dbReference type="AlphaFoldDB" id="A0A9P9H4W9"/>
<keyword evidence="3" id="KW-1185">Reference proteome</keyword>
<comment type="caution">
    <text evidence="2">The sequence shown here is derived from an EMBL/GenBank/DDBJ whole genome shotgun (WGS) entry which is preliminary data.</text>
</comment>
<organism evidence="2 3">
    <name type="scientific">Fusarium redolens</name>
    <dbReference type="NCBI Taxonomy" id="48865"/>
    <lineage>
        <taxon>Eukaryota</taxon>
        <taxon>Fungi</taxon>
        <taxon>Dikarya</taxon>
        <taxon>Ascomycota</taxon>
        <taxon>Pezizomycotina</taxon>
        <taxon>Sordariomycetes</taxon>
        <taxon>Hypocreomycetidae</taxon>
        <taxon>Hypocreales</taxon>
        <taxon>Nectriaceae</taxon>
        <taxon>Fusarium</taxon>
        <taxon>Fusarium redolens species complex</taxon>
    </lineage>
</organism>
<dbReference type="Proteomes" id="UP000720189">
    <property type="component" value="Unassembled WGS sequence"/>
</dbReference>
<feature type="region of interest" description="Disordered" evidence="1">
    <location>
        <begin position="1"/>
        <end position="35"/>
    </location>
</feature>
<dbReference type="EMBL" id="JAGMUX010000008">
    <property type="protein sequence ID" value="KAH7249892.1"/>
    <property type="molecule type" value="Genomic_DNA"/>
</dbReference>
<evidence type="ECO:0000256" key="1">
    <source>
        <dbReference type="SAM" id="MobiDB-lite"/>
    </source>
</evidence>
<gene>
    <name evidence="2" type="ORF">BKA55DRAFT_690130</name>
</gene>
<sequence length="385" mass="42416">MSPTPGQRVKLNTNWSGPWTAGPAPSFNSNSNDQLQHSQNLRAHFLTEWNLTKIGLAIVSAYPAYEPTSTEADKTDAARERLDRGSQDPEVREDSFSKSAGDPPTMDLERLDEDDKVTTRSATLPLGQGPSGRPLSLTPQPIHHDVTEAALLSGDIDETGCGTRAPVPSIALSENLTSEAASDGDDEGTILKTLKLRKGTSASDEPTKTVIAAYNHEDVLNFNDEPHEVPFHGTYFNNVWTPGRRGLRLTNGDMRIVRKYVRAGRLFIPRDGDKHMSERLPAETPDPESATSAVYVGVSGATIQHVFMRDKLKVKRVSFEDNTDSFDLKAEPSQHVAGINTIFHEGCTVPGNISRLNRFLKDKATVFEEQPAPMDRLVRQHNRVL</sequence>
<dbReference type="OrthoDB" id="5103752at2759"/>
<feature type="region of interest" description="Disordered" evidence="1">
    <location>
        <begin position="67"/>
        <end position="134"/>
    </location>
</feature>
<name>A0A9P9H4W9_FUSRE</name>
<evidence type="ECO:0000313" key="2">
    <source>
        <dbReference type="EMBL" id="KAH7249892.1"/>
    </source>
</evidence>
<reference evidence="2" key="1">
    <citation type="journal article" date="2021" name="Nat. Commun.">
        <title>Genetic determinants of endophytism in the Arabidopsis root mycobiome.</title>
        <authorList>
            <person name="Mesny F."/>
            <person name="Miyauchi S."/>
            <person name="Thiergart T."/>
            <person name="Pickel B."/>
            <person name="Atanasova L."/>
            <person name="Karlsson M."/>
            <person name="Huettel B."/>
            <person name="Barry K.W."/>
            <person name="Haridas S."/>
            <person name="Chen C."/>
            <person name="Bauer D."/>
            <person name="Andreopoulos W."/>
            <person name="Pangilinan J."/>
            <person name="LaButti K."/>
            <person name="Riley R."/>
            <person name="Lipzen A."/>
            <person name="Clum A."/>
            <person name="Drula E."/>
            <person name="Henrissat B."/>
            <person name="Kohler A."/>
            <person name="Grigoriev I.V."/>
            <person name="Martin F.M."/>
            <person name="Hacquard S."/>
        </authorList>
    </citation>
    <scope>NUCLEOTIDE SEQUENCE</scope>
    <source>
        <strain evidence="2">MPI-CAGE-AT-0023</strain>
    </source>
</reference>
<accession>A0A9P9H4W9</accession>
<feature type="compositionally biased region" description="Polar residues" evidence="1">
    <location>
        <begin position="26"/>
        <end position="35"/>
    </location>
</feature>
<evidence type="ECO:0000313" key="3">
    <source>
        <dbReference type="Proteomes" id="UP000720189"/>
    </source>
</evidence>
<feature type="compositionally biased region" description="Polar residues" evidence="1">
    <location>
        <begin position="1"/>
        <end position="17"/>
    </location>
</feature>